<evidence type="ECO:0000313" key="1">
    <source>
        <dbReference type="EMBL" id="EGK36745.1"/>
    </source>
</evidence>
<comment type="caution">
    <text evidence="1">The sequence shown here is derived from an EMBL/GenBank/DDBJ whole genome shotgun (WGS) entry which is preliminary data.</text>
</comment>
<name>F5NWI0_SHIFL</name>
<dbReference type="Proteomes" id="UP000004520">
    <property type="component" value="Unassembled WGS sequence"/>
</dbReference>
<organism evidence="1 2">
    <name type="scientific">Shigella flexneri K-227</name>
    <dbReference type="NCBI Taxonomy" id="766147"/>
    <lineage>
        <taxon>Bacteria</taxon>
        <taxon>Pseudomonadati</taxon>
        <taxon>Pseudomonadota</taxon>
        <taxon>Gammaproteobacteria</taxon>
        <taxon>Enterobacterales</taxon>
        <taxon>Enterobacteriaceae</taxon>
        <taxon>Shigella</taxon>
    </lineage>
</organism>
<dbReference type="PATRIC" id="fig|766147.3.peg.2467"/>
<proteinExistence type="predicted"/>
<reference evidence="1 2" key="1">
    <citation type="submission" date="2011-04" db="EMBL/GenBank/DDBJ databases">
        <authorList>
            <person name="Rasko D."/>
            <person name="Redman J."/>
            <person name="Daugherty S.C."/>
            <person name="Tallon L."/>
            <person name="Sadzewicz L."/>
            <person name="Jones K."/>
            <person name="Santana-Cruz I."/>
            <person name="Liu X."/>
        </authorList>
    </citation>
    <scope>NUCLEOTIDE SEQUENCE [LARGE SCALE GENOMIC DNA]</scope>
    <source>
        <strain evidence="1 2">K-227</strain>
    </source>
</reference>
<accession>F5NWI0</accession>
<gene>
    <name evidence="1" type="ORF">SFK227_2498</name>
</gene>
<protein>
    <submittedName>
        <fullName evidence="1">Uncharacterized protein</fullName>
    </submittedName>
</protein>
<sequence>MNHNEQEHNTNYYYNKASDILFLIEVYTSQQERKKPKINQKTSHN</sequence>
<evidence type="ECO:0000313" key="2">
    <source>
        <dbReference type="Proteomes" id="UP000004520"/>
    </source>
</evidence>
<dbReference type="EMBL" id="AFGY01000034">
    <property type="protein sequence ID" value="EGK36745.1"/>
    <property type="molecule type" value="Genomic_DNA"/>
</dbReference>
<dbReference type="AlphaFoldDB" id="F5NWI0"/>